<reference evidence="5 6" key="1">
    <citation type="submission" date="2023-04" db="EMBL/GenBank/DDBJ databases">
        <title>Draft genome sequence of acteroides sedimenti strain YN3PY1.</title>
        <authorList>
            <person name="Yoshida N."/>
        </authorList>
    </citation>
    <scope>NUCLEOTIDE SEQUENCE [LARGE SCALE GENOMIC DNA]</scope>
    <source>
        <strain evidence="5 6">YN3PY1</strain>
    </source>
</reference>
<dbReference type="InterPro" id="IPR037923">
    <property type="entry name" value="HTH-like"/>
</dbReference>
<evidence type="ECO:0000259" key="4">
    <source>
        <dbReference type="PROSITE" id="PS01124"/>
    </source>
</evidence>
<evidence type="ECO:0000313" key="5">
    <source>
        <dbReference type="EMBL" id="BEG98967.1"/>
    </source>
</evidence>
<dbReference type="Gene3D" id="1.10.10.60">
    <property type="entry name" value="Homeodomain-like"/>
    <property type="match status" value="1"/>
</dbReference>
<sequence length="300" mass="33967">MNLNSITAKPAAFNAGFASNSFNGKMIKEDIMLYFLQNIILDKYYKSTNKIGIIEVRKGTLEVKINNQQYSLSHGSIAYIPSNASFSMKSADSMLEGYIMILSDFFVESVQTPFLINLGTPFVIHNQDSANSLQNKFDQIFVLIKDEISNKEHIFQREKLSNLVSIFFIDILNAFAKQHSVSENLYADGKTTRGMKLTKDFINLVKLHSHNQRQINFYADKLCITPKYLSKLIKETSGISANEWITSTVIKDAKYLLKISGNSVKEVSNALNFPNQSFFGKYFKKKVGISPRDYQRAGAL</sequence>
<keyword evidence="1" id="KW-0805">Transcription regulation</keyword>
<keyword evidence="2" id="KW-0238">DNA-binding</keyword>
<dbReference type="PANTHER" id="PTHR43280:SF32">
    <property type="entry name" value="TRANSCRIPTIONAL REGULATORY PROTEIN"/>
    <property type="match status" value="1"/>
</dbReference>
<keyword evidence="3" id="KW-0804">Transcription</keyword>
<name>A0ABN6Z314_9BACE</name>
<dbReference type="SMART" id="SM00342">
    <property type="entry name" value="HTH_ARAC"/>
    <property type="match status" value="1"/>
</dbReference>
<dbReference type="SUPFAM" id="SSF51215">
    <property type="entry name" value="Regulatory protein AraC"/>
    <property type="match status" value="1"/>
</dbReference>
<dbReference type="RefSeq" id="WP_353334171.1">
    <property type="nucleotide sequence ID" value="NZ_AP028055.1"/>
</dbReference>
<dbReference type="Proteomes" id="UP001496674">
    <property type="component" value="Chromosome"/>
</dbReference>
<feature type="domain" description="HTH araC/xylS-type" evidence="4">
    <location>
        <begin position="199"/>
        <end position="297"/>
    </location>
</feature>
<dbReference type="InterPro" id="IPR009057">
    <property type="entry name" value="Homeodomain-like_sf"/>
</dbReference>
<evidence type="ECO:0000256" key="3">
    <source>
        <dbReference type="ARBA" id="ARBA00023163"/>
    </source>
</evidence>
<evidence type="ECO:0000256" key="2">
    <source>
        <dbReference type="ARBA" id="ARBA00023125"/>
    </source>
</evidence>
<organism evidence="5 6">
    <name type="scientific">Bacteroides sedimenti</name>
    <dbReference type="NCBI Taxonomy" id="2136147"/>
    <lineage>
        <taxon>Bacteria</taxon>
        <taxon>Pseudomonadati</taxon>
        <taxon>Bacteroidota</taxon>
        <taxon>Bacteroidia</taxon>
        <taxon>Bacteroidales</taxon>
        <taxon>Bacteroidaceae</taxon>
        <taxon>Bacteroides</taxon>
    </lineage>
</organism>
<evidence type="ECO:0000256" key="1">
    <source>
        <dbReference type="ARBA" id="ARBA00023015"/>
    </source>
</evidence>
<gene>
    <name evidence="5" type="ORF">BSYN_12320</name>
</gene>
<dbReference type="InterPro" id="IPR018060">
    <property type="entry name" value="HTH_AraC"/>
</dbReference>
<evidence type="ECO:0000313" key="6">
    <source>
        <dbReference type="Proteomes" id="UP001496674"/>
    </source>
</evidence>
<dbReference type="SUPFAM" id="SSF46689">
    <property type="entry name" value="Homeodomain-like"/>
    <property type="match status" value="1"/>
</dbReference>
<dbReference type="PANTHER" id="PTHR43280">
    <property type="entry name" value="ARAC-FAMILY TRANSCRIPTIONAL REGULATOR"/>
    <property type="match status" value="1"/>
</dbReference>
<keyword evidence="6" id="KW-1185">Reference proteome</keyword>
<protein>
    <submittedName>
        <fullName evidence="5">AraC family transcriptional regulator</fullName>
    </submittedName>
</protein>
<dbReference type="PROSITE" id="PS01124">
    <property type="entry name" value="HTH_ARAC_FAMILY_2"/>
    <property type="match status" value="1"/>
</dbReference>
<dbReference type="EMBL" id="AP028055">
    <property type="protein sequence ID" value="BEG98967.1"/>
    <property type="molecule type" value="Genomic_DNA"/>
</dbReference>
<accession>A0ABN6Z314</accession>
<proteinExistence type="predicted"/>
<dbReference type="Pfam" id="PF12833">
    <property type="entry name" value="HTH_18"/>
    <property type="match status" value="1"/>
</dbReference>